<evidence type="ECO:0000256" key="3">
    <source>
        <dbReference type="ARBA" id="ARBA00022946"/>
    </source>
</evidence>
<accession>A0AAD5LN87</accession>
<evidence type="ECO:0000256" key="4">
    <source>
        <dbReference type="ARBA" id="ARBA00023128"/>
    </source>
</evidence>
<evidence type="ECO:0000313" key="5">
    <source>
        <dbReference type="EMBL" id="KAJ0407261.1"/>
    </source>
</evidence>
<comment type="similarity">
    <text evidence="2">Belongs to the ATP11 family.</text>
</comment>
<comment type="subcellular location">
    <subcellularLocation>
        <location evidence="1">Mitochondrion</location>
    </subcellularLocation>
</comment>
<dbReference type="EMBL" id="JAKCXM010000023">
    <property type="protein sequence ID" value="KAJ0407261.1"/>
    <property type="molecule type" value="Genomic_DNA"/>
</dbReference>
<dbReference type="GO" id="GO:0033615">
    <property type="term" value="P:mitochondrial proton-transporting ATP synthase complex assembly"/>
    <property type="evidence" value="ECO:0007669"/>
    <property type="project" value="TreeGrafter"/>
</dbReference>
<dbReference type="PANTHER" id="PTHR13126">
    <property type="entry name" value="CHAPERONE ATP11"/>
    <property type="match status" value="1"/>
</dbReference>
<evidence type="ECO:0000256" key="1">
    <source>
        <dbReference type="ARBA" id="ARBA00004173"/>
    </source>
</evidence>
<dbReference type="AlphaFoldDB" id="A0AAD5LN87"/>
<dbReference type="Pfam" id="PF06644">
    <property type="entry name" value="ATP11"/>
    <property type="match status" value="1"/>
</dbReference>
<dbReference type="InterPro" id="IPR010591">
    <property type="entry name" value="ATP11"/>
</dbReference>
<keyword evidence="3" id="KW-0809">Transit peptide</keyword>
<dbReference type="Proteomes" id="UP001209570">
    <property type="component" value="Unassembled WGS sequence"/>
</dbReference>
<comment type="caution">
    <text evidence="5">The sequence shown here is derived from an EMBL/GenBank/DDBJ whole genome shotgun (WGS) entry which is preliminary data.</text>
</comment>
<evidence type="ECO:0000256" key="2">
    <source>
        <dbReference type="ARBA" id="ARBA00009116"/>
    </source>
</evidence>
<organism evidence="5 6">
    <name type="scientific">Pythium insidiosum</name>
    <name type="common">Pythiosis disease agent</name>
    <dbReference type="NCBI Taxonomy" id="114742"/>
    <lineage>
        <taxon>Eukaryota</taxon>
        <taxon>Sar</taxon>
        <taxon>Stramenopiles</taxon>
        <taxon>Oomycota</taxon>
        <taxon>Peronosporomycetes</taxon>
        <taxon>Pythiales</taxon>
        <taxon>Pythiaceae</taxon>
        <taxon>Pythium</taxon>
    </lineage>
</organism>
<name>A0AAD5LN87_PYTIN</name>
<evidence type="ECO:0008006" key="7">
    <source>
        <dbReference type="Google" id="ProtNLM"/>
    </source>
</evidence>
<reference evidence="5" key="1">
    <citation type="submission" date="2021-12" db="EMBL/GenBank/DDBJ databases">
        <title>Prjna785345.</title>
        <authorList>
            <person name="Rujirawat T."/>
            <person name="Krajaejun T."/>
        </authorList>
    </citation>
    <scope>NUCLEOTIDE SEQUENCE</scope>
    <source>
        <strain evidence="5">Pi057C3</strain>
    </source>
</reference>
<proteinExistence type="inferred from homology"/>
<keyword evidence="6" id="KW-1185">Reference proteome</keyword>
<gene>
    <name evidence="5" type="ORF">P43SY_008036</name>
</gene>
<dbReference type="GO" id="GO:0005739">
    <property type="term" value="C:mitochondrion"/>
    <property type="evidence" value="ECO:0007669"/>
    <property type="project" value="UniProtKB-SubCell"/>
</dbReference>
<dbReference type="PANTHER" id="PTHR13126:SF0">
    <property type="entry name" value="ATP SYNTHASE MITOCHONDRIAL F1 COMPLEX ASSEMBLY FACTOR 1"/>
    <property type="match status" value="1"/>
</dbReference>
<sequence length="214" mass="24541">MALQRLARSPLTARALAWHHRAQCLRAFASDSGKIKSGGFSFPAPRTLQQIVKLELLENEEPAEIQRIWENYHADKDDCIATTMSAVDFNAIKERARSAPFFVFPVYRQGGFFNMLCQFQDTCFLVTYLEAFKENPGLAPPCLTVSLFDNLVDKKQLGLIRADVVNMLDKAESEKLLSQLIASYSDKSLFQWVDKFNNRPNEFDFEAYRKELEQ</sequence>
<evidence type="ECO:0000313" key="6">
    <source>
        <dbReference type="Proteomes" id="UP001209570"/>
    </source>
</evidence>
<protein>
    <recommendedName>
        <fullName evidence="7">ATP synthase mitochondrial F1 complex assembly factor 1</fullName>
    </recommendedName>
</protein>
<keyword evidence="4" id="KW-0496">Mitochondrion</keyword>